<dbReference type="EMBL" id="JAVRRD010000003">
    <property type="protein sequence ID" value="KAK5061310.1"/>
    <property type="molecule type" value="Genomic_DNA"/>
</dbReference>
<dbReference type="InterPro" id="IPR036291">
    <property type="entry name" value="NAD(P)-bd_dom_sf"/>
</dbReference>
<accession>A0AAV9NQ10</accession>
<reference evidence="4 5" key="1">
    <citation type="submission" date="2023-08" db="EMBL/GenBank/DDBJ databases">
        <title>Black Yeasts Isolated from many extreme environments.</title>
        <authorList>
            <person name="Coleine C."/>
            <person name="Stajich J.E."/>
            <person name="Selbmann L."/>
        </authorList>
    </citation>
    <scope>NUCLEOTIDE SEQUENCE [LARGE SCALE GENOMIC DNA]</scope>
    <source>
        <strain evidence="4 5">CCFEE 5792</strain>
    </source>
</reference>
<keyword evidence="1" id="KW-0521">NADP</keyword>
<evidence type="ECO:0000313" key="5">
    <source>
        <dbReference type="Proteomes" id="UP001358417"/>
    </source>
</evidence>
<dbReference type="Gene3D" id="3.40.50.720">
    <property type="entry name" value="NAD(P)-binding Rossmann-like Domain"/>
    <property type="match status" value="1"/>
</dbReference>
<organism evidence="4 5">
    <name type="scientific">Exophiala bonariae</name>
    <dbReference type="NCBI Taxonomy" id="1690606"/>
    <lineage>
        <taxon>Eukaryota</taxon>
        <taxon>Fungi</taxon>
        <taxon>Dikarya</taxon>
        <taxon>Ascomycota</taxon>
        <taxon>Pezizomycotina</taxon>
        <taxon>Eurotiomycetes</taxon>
        <taxon>Chaetothyriomycetidae</taxon>
        <taxon>Chaetothyriales</taxon>
        <taxon>Herpotrichiellaceae</taxon>
        <taxon>Exophiala</taxon>
    </lineage>
</organism>
<dbReference type="Proteomes" id="UP001358417">
    <property type="component" value="Unassembled WGS sequence"/>
</dbReference>
<dbReference type="RefSeq" id="XP_064710407.1">
    <property type="nucleotide sequence ID" value="XM_064851404.1"/>
</dbReference>
<dbReference type="SUPFAM" id="SSF51735">
    <property type="entry name" value="NAD(P)-binding Rossmann-fold domains"/>
    <property type="match status" value="1"/>
</dbReference>
<gene>
    <name evidence="4" type="ORF">LTR84_007852</name>
</gene>
<dbReference type="InterPro" id="IPR008030">
    <property type="entry name" value="NmrA-like"/>
</dbReference>
<dbReference type="Pfam" id="PF05368">
    <property type="entry name" value="NmrA"/>
    <property type="match status" value="1"/>
</dbReference>
<dbReference type="GeneID" id="89976017"/>
<dbReference type="PANTHER" id="PTHR47706">
    <property type="entry name" value="NMRA-LIKE FAMILY PROTEIN"/>
    <property type="match status" value="1"/>
</dbReference>
<protein>
    <recommendedName>
        <fullName evidence="3">NmrA-like domain-containing protein</fullName>
    </recommendedName>
</protein>
<evidence type="ECO:0000256" key="2">
    <source>
        <dbReference type="ARBA" id="ARBA00023002"/>
    </source>
</evidence>
<proteinExistence type="predicted"/>
<evidence type="ECO:0000313" key="4">
    <source>
        <dbReference type="EMBL" id="KAK5061310.1"/>
    </source>
</evidence>
<evidence type="ECO:0000259" key="3">
    <source>
        <dbReference type="Pfam" id="PF05368"/>
    </source>
</evidence>
<keyword evidence="5" id="KW-1185">Reference proteome</keyword>
<evidence type="ECO:0000256" key="1">
    <source>
        <dbReference type="ARBA" id="ARBA00022857"/>
    </source>
</evidence>
<comment type="caution">
    <text evidence="4">The sequence shown here is derived from an EMBL/GenBank/DDBJ whole genome shotgun (WGS) entry which is preliminary data.</text>
</comment>
<keyword evidence="2" id="KW-0560">Oxidoreductase</keyword>
<dbReference type="InterPro" id="IPR051609">
    <property type="entry name" value="NmrA/Isoflavone_reductase-like"/>
</dbReference>
<feature type="domain" description="NmrA-like" evidence="3">
    <location>
        <begin position="7"/>
        <end position="227"/>
    </location>
</feature>
<dbReference type="Gene3D" id="3.90.25.10">
    <property type="entry name" value="UDP-galactose 4-epimerase, domain 1"/>
    <property type="match status" value="1"/>
</dbReference>
<dbReference type="GO" id="GO:0016491">
    <property type="term" value="F:oxidoreductase activity"/>
    <property type="evidence" value="ECO:0007669"/>
    <property type="project" value="UniProtKB-KW"/>
</dbReference>
<dbReference type="PANTHER" id="PTHR47706:SF1">
    <property type="entry name" value="CIPA-LIKE, PUTATIVE (AFU_ORTHOLOGUE AFUA_1G12460)-RELATED"/>
    <property type="match status" value="1"/>
</dbReference>
<name>A0AAV9NQ10_9EURO</name>
<dbReference type="AlphaFoldDB" id="A0AAV9NQ10"/>
<sequence length="312" mass="33986">MASTTGTKVAVVGPNGTLGQVVVKELLKLGYSITLVTRDASKTRQGFTSNDQITIVEVDFSSTEGLTEALRDHQSVVSLINRDQPDAQIKVIDAALEAGVEQIIPSCFGLDTRVPEVHGNPSVATKAKMEDYLFSKIPSSDTKTTYTAIMTGLFLDWALGIGMIVNAVGKGDKPTMFFDDGEAKLSMTHREDIGKAVASAVEHRNDDRFKNKRLLIHTIAATQNEFIAYAKELAPEKPWPMFKIDTAEAARKSQEALDKGDTSADAVRGFLMKMSFGDRLGFFSEVDNDLLGVKEQDGAYLKKLLSGFLQGQ</sequence>